<dbReference type="KEGG" id="vvy:VV0416"/>
<keyword evidence="1" id="KW-0472">Membrane</keyword>
<evidence type="ECO:0000256" key="1">
    <source>
        <dbReference type="SAM" id="Phobius"/>
    </source>
</evidence>
<feature type="transmembrane region" description="Helical" evidence="1">
    <location>
        <begin position="21"/>
        <end position="39"/>
    </location>
</feature>
<protein>
    <submittedName>
        <fullName evidence="2">Uncharacterized protein</fullName>
    </submittedName>
</protein>
<accession>Q7MPE8</accession>
<name>Q7MPE8_VIBVY</name>
<reference evidence="2 3" key="1">
    <citation type="journal article" date="2003" name="Genome Res.">
        <title>Comparative genome analysis of Vibrio vulnificus, a marine pathogen.</title>
        <authorList>
            <person name="Chen C.Y."/>
            <person name="Wu K.M."/>
            <person name="Chang Y.C."/>
            <person name="Chang C.H."/>
            <person name="Tsai H.C."/>
            <person name="Liao T.L."/>
            <person name="Liu Y.M."/>
            <person name="Chen H.J."/>
            <person name="Shen A.B."/>
            <person name="Li J.C."/>
            <person name="Su T.L."/>
            <person name="Shao C.P."/>
            <person name="Lee C.T."/>
            <person name="Hor L.I."/>
            <person name="Tsai S.F."/>
        </authorList>
    </citation>
    <scope>NUCLEOTIDE SEQUENCE [LARGE SCALE GENOMIC DNA]</scope>
    <source>
        <strain evidence="2 3">YJ016</strain>
    </source>
</reference>
<dbReference type="EMBL" id="BA000037">
    <property type="protein sequence ID" value="BAC93180.1"/>
    <property type="molecule type" value="Genomic_DNA"/>
</dbReference>
<evidence type="ECO:0000313" key="2">
    <source>
        <dbReference type="EMBL" id="BAC93180.1"/>
    </source>
</evidence>
<dbReference type="Proteomes" id="UP000002675">
    <property type="component" value="Chromosome I"/>
</dbReference>
<dbReference type="AlphaFoldDB" id="Q7MPE8"/>
<keyword evidence="1" id="KW-0812">Transmembrane</keyword>
<keyword evidence="1" id="KW-1133">Transmembrane helix</keyword>
<sequence>MFCEGTMKYFGENKLKKHLSIALLLVAYLATLIYLSKFIA</sequence>
<dbReference type="HOGENOM" id="CLU_217328_1_0_6"/>
<organism evidence="2 3">
    <name type="scientific">Vibrio vulnificus (strain YJ016)</name>
    <dbReference type="NCBI Taxonomy" id="196600"/>
    <lineage>
        <taxon>Bacteria</taxon>
        <taxon>Pseudomonadati</taxon>
        <taxon>Pseudomonadota</taxon>
        <taxon>Gammaproteobacteria</taxon>
        <taxon>Vibrionales</taxon>
        <taxon>Vibrionaceae</taxon>
        <taxon>Vibrio</taxon>
    </lineage>
</organism>
<gene>
    <name evidence="2" type="ordered locus">VV0416</name>
</gene>
<evidence type="ECO:0000313" key="3">
    <source>
        <dbReference type="Proteomes" id="UP000002675"/>
    </source>
</evidence>
<proteinExistence type="predicted"/>